<evidence type="ECO:0000256" key="6">
    <source>
        <dbReference type="SAM" id="MobiDB-lite"/>
    </source>
</evidence>
<accession>A0A2M6Z2T5</accession>
<gene>
    <name evidence="5" type="primary">rplD</name>
    <name evidence="7" type="ORF">COS93_01795</name>
</gene>
<dbReference type="SUPFAM" id="SSF52166">
    <property type="entry name" value="Ribosomal protein L4"/>
    <property type="match status" value="1"/>
</dbReference>
<comment type="function">
    <text evidence="5">One of the primary rRNA binding proteins, this protein initially binds near the 5'-end of the 23S rRNA. It is important during the early stages of 50S assembly. It makes multiple contacts with different domains of the 23S rRNA in the assembled 50S subunit and ribosome.</text>
</comment>
<evidence type="ECO:0000256" key="1">
    <source>
        <dbReference type="ARBA" id="ARBA00010528"/>
    </source>
</evidence>
<keyword evidence="5" id="KW-0699">rRNA-binding</keyword>
<dbReference type="Gene3D" id="3.40.1370.10">
    <property type="match status" value="1"/>
</dbReference>
<dbReference type="EMBL" id="PEWP01000034">
    <property type="protein sequence ID" value="PIU46721.1"/>
    <property type="molecule type" value="Genomic_DNA"/>
</dbReference>
<dbReference type="NCBIfam" id="TIGR03953">
    <property type="entry name" value="rplD_bact"/>
    <property type="match status" value="1"/>
</dbReference>
<evidence type="ECO:0000313" key="8">
    <source>
        <dbReference type="Proteomes" id="UP000228777"/>
    </source>
</evidence>
<dbReference type="InterPro" id="IPR013005">
    <property type="entry name" value="Ribosomal_uL4-like"/>
</dbReference>
<dbReference type="InterPro" id="IPR023574">
    <property type="entry name" value="Ribosomal_uL4_dom_sf"/>
</dbReference>
<comment type="similarity">
    <text evidence="1 5">Belongs to the universal ribosomal protein uL4 family.</text>
</comment>
<comment type="function">
    <text evidence="5">Forms part of the polypeptide exit tunnel.</text>
</comment>
<dbReference type="InterPro" id="IPR002136">
    <property type="entry name" value="Ribosomal_uL4"/>
</dbReference>
<dbReference type="GO" id="GO:0003735">
    <property type="term" value="F:structural constituent of ribosome"/>
    <property type="evidence" value="ECO:0007669"/>
    <property type="project" value="InterPro"/>
</dbReference>
<reference evidence="8" key="1">
    <citation type="submission" date="2017-09" db="EMBL/GenBank/DDBJ databases">
        <title>Depth-based differentiation of microbial function through sediment-hosted aquifers and enrichment of novel symbionts in the deep terrestrial subsurface.</title>
        <authorList>
            <person name="Probst A.J."/>
            <person name="Ladd B."/>
            <person name="Jarett J.K."/>
            <person name="Geller-Mcgrath D.E."/>
            <person name="Sieber C.M.K."/>
            <person name="Emerson J.B."/>
            <person name="Anantharaman K."/>
            <person name="Thomas B.C."/>
            <person name="Malmstrom R."/>
            <person name="Stieglmeier M."/>
            <person name="Klingl A."/>
            <person name="Woyke T."/>
            <person name="Ryan C.M."/>
            <person name="Banfield J.F."/>
        </authorList>
    </citation>
    <scope>NUCLEOTIDE SEQUENCE [LARGE SCALE GENOMIC DNA]</scope>
</reference>
<evidence type="ECO:0000256" key="5">
    <source>
        <dbReference type="HAMAP-Rule" id="MF_01328"/>
    </source>
</evidence>
<dbReference type="Proteomes" id="UP000228777">
    <property type="component" value="Unassembled WGS sequence"/>
</dbReference>
<dbReference type="HAMAP" id="MF_01328_B">
    <property type="entry name" value="Ribosomal_uL4_B"/>
    <property type="match status" value="1"/>
</dbReference>
<dbReference type="GO" id="GO:1990904">
    <property type="term" value="C:ribonucleoprotein complex"/>
    <property type="evidence" value="ECO:0007669"/>
    <property type="project" value="UniProtKB-KW"/>
</dbReference>
<dbReference type="GO" id="GO:0005840">
    <property type="term" value="C:ribosome"/>
    <property type="evidence" value="ECO:0007669"/>
    <property type="project" value="UniProtKB-KW"/>
</dbReference>
<comment type="caution">
    <text evidence="7">The sequence shown here is derived from an EMBL/GenBank/DDBJ whole genome shotgun (WGS) entry which is preliminary data.</text>
</comment>
<evidence type="ECO:0000256" key="3">
    <source>
        <dbReference type="ARBA" id="ARBA00023274"/>
    </source>
</evidence>
<keyword evidence="5" id="KW-0694">RNA-binding</keyword>
<evidence type="ECO:0000256" key="4">
    <source>
        <dbReference type="ARBA" id="ARBA00035244"/>
    </source>
</evidence>
<dbReference type="AlphaFoldDB" id="A0A2M6Z2T5"/>
<protein>
    <recommendedName>
        <fullName evidence="4 5">Large ribosomal subunit protein uL4</fullName>
    </recommendedName>
</protein>
<dbReference type="GO" id="GO:0006412">
    <property type="term" value="P:translation"/>
    <property type="evidence" value="ECO:0007669"/>
    <property type="project" value="UniProtKB-UniRule"/>
</dbReference>
<dbReference type="PANTHER" id="PTHR10746">
    <property type="entry name" value="50S RIBOSOMAL PROTEIN L4"/>
    <property type="match status" value="1"/>
</dbReference>
<dbReference type="Pfam" id="PF00573">
    <property type="entry name" value="Ribosomal_L4"/>
    <property type="match status" value="1"/>
</dbReference>
<organism evidence="7 8">
    <name type="scientific">bacterium (Candidatus Gribaldobacteria) CG07_land_8_20_14_0_80_33_18</name>
    <dbReference type="NCBI Taxonomy" id="2014272"/>
    <lineage>
        <taxon>Bacteria</taxon>
        <taxon>Candidatus Gribaldobacteria</taxon>
    </lineage>
</organism>
<comment type="subunit">
    <text evidence="5">Part of the 50S ribosomal subunit.</text>
</comment>
<keyword evidence="3 5" id="KW-0687">Ribonucleoprotein</keyword>
<evidence type="ECO:0000256" key="2">
    <source>
        <dbReference type="ARBA" id="ARBA00022980"/>
    </source>
</evidence>
<feature type="compositionally biased region" description="Basic residues" evidence="6">
    <location>
        <begin position="59"/>
        <end position="76"/>
    </location>
</feature>
<feature type="region of interest" description="Disordered" evidence="6">
    <location>
        <begin position="52"/>
        <end position="77"/>
    </location>
</feature>
<name>A0A2M6Z2T5_9BACT</name>
<keyword evidence="2 5" id="KW-0689">Ribosomal protein</keyword>
<evidence type="ECO:0000313" key="7">
    <source>
        <dbReference type="EMBL" id="PIU46721.1"/>
    </source>
</evidence>
<proteinExistence type="inferred from homology"/>
<sequence length="212" mass="24554">MKYPVYNQKGEETGTMVLPKEIFGLKLNRDLVHQIVISQMANKRQILAHTKDRREVRGGGRKPWRQKGTGRARHGSIRSPLWRHGGITFGPTKQRVFKKEIPRKMRRKVLFMVLSEKAKKNLLIVLDKLTLDAPKTKIISEIIKKLPCQNQSNLITTPNYDKNIFLSARNLPKTMVIEARNISPLTLLSFRYLIMPKESIKVIKETFIKTKN</sequence>
<dbReference type="GO" id="GO:0019843">
    <property type="term" value="F:rRNA binding"/>
    <property type="evidence" value="ECO:0007669"/>
    <property type="project" value="UniProtKB-UniRule"/>
</dbReference>
<dbReference type="PANTHER" id="PTHR10746:SF6">
    <property type="entry name" value="LARGE RIBOSOMAL SUBUNIT PROTEIN UL4M"/>
    <property type="match status" value="1"/>
</dbReference>